<dbReference type="Pfam" id="PF06983">
    <property type="entry name" value="3-dmu-9_3-mt"/>
    <property type="match status" value="1"/>
</dbReference>
<dbReference type="AlphaFoldDB" id="A0A496PI57"/>
<gene>
    <name evidence="3" type="ORF">DWQ67_09440</name>
</gene>
<feature type="region of interest" description="Disordered" evidence="1">
    <location>
        <begin position="1"/>
        <end position="28"/>
    </location>
</feature>
<dbReference type="InterPro" id="IPR028973">
    <property type="entry name" value="PhnB-like"/>
</dbReference>
<dbReference type="EMBL" id="QQXL01000005">
    <property type="protein sequence ID" value="RKW70158.1"/>
    <property type="molecule type" value="Genomic_DNA"/>
</dbReference>
<feature type="domain" description="PhnB-like" evidence="2">
    <location>
        <begin position="60"/>
        <end position="180"/>
    </location>
</feature>
<dbReference type="InterPro" id="IPR029068">
    <property type="entry name" value="Glyas_Bleomycin-R_OHBP_Dase"/>
</dbReference>
<evidence type="ECO:0000313" key="4">
    <source>
        <dbReference type="Proteomes" id="UP000273119"/>
    </source>
</evidence>
<protein>
    <submittedName>
        <fullName evidence="3">VOC family protein</fullName>
    </submittedName>
</protein>
<feature type="region of interest" description="Disordered" evidence="1">
    <location>
        <begin position="36"/>
        <end position="55"/>
    </location>
</feature>
<organism evidence="3 4">
    <name type="scientific">Galactobacter caseinivorans</name>
    <dbReference type="NCBI Taxonomy" id="2676123"/>
    <lineage>
        <taxon>Bacteria</taxon>
        <taxon>Bacillati</taxon>
        <taxon>Actinomycetota</taxon>
        <taxon>Actinomycetes</taxon>
        <taxon>Micrococcales</taxon>
        <taxon>Micrococcaceae</taxon>
        <taxon>Galactobacter</taxon>
    </lineage>
</organism>
<dbReference type="CDD" id="cd06588">
    <property type="entry name" value="PhnB_like"/>
    <property type="match status" value="1"/>
</dbReference>
<sequence>MMATWPCSAPMRSPAPSLRRAPHPQGRDRVYAEVPERQLPRGNPGGPMSAHTSTTEPHGLVPNLWFNGNAEEVVDFYVDLFPDSTKGTVMPYPETEADGLLDFQKPLAGQPLVIEFTLRGQPMVAVNGGPAANGAQSISLQVDCADQAQIDRYWAALSAVPDEEGCGSCRDRFGVRWEIVPANINELLRIPGAYLRMLPMKKLDIEGLRGE</sequence>
<dbReference type="PANTHER" id="PTHR33990">
    <property type="entry name" value="PROTEIN YJDN-RELATED"/>
    <property type="match status" value="1"/>
</dbReference>
<evidence type="ECO:0000313" key="3">
    <source>
        <dbReference type="EMBL" id="RKW70158.1"/>
    </source>
</evidence>
<evidence type="ECO:0000259" key="2">
    <source>
        <dbReference type="Pfam" id="PF06983"/>
    </source>
</evidence>
<dbReference type="Gene3D" id="3.10.180.10">
    <property type="entry name" value="2,3-Dihydroxybiphenyl 1,2-Dioxygenase, domain 1"/>
    <property type="match status" value="1"/>
</dbReference>
<name>A0A496PI57_9MICC</name>
<reference evidence="3 4" key="1">
    <citation type="submission" date="2018-07" db="EMBL/GenBank/DDBJ databases">
        <title>Arthrobacter sp. nov., isolated from raw cow's milk with high bacterial count.</title>
        <authorList>
            <person name="Hahne J."/>
            <person name="Isele D."/>
            <person name="Lipski A."/>
        </authorList>
    </citation>
    <scope>NUCLEOTIDE SEQUENCE [LARGE SCALE GENOMIC DNA]</scope>
    <source>
        <strain evidence="3 4">JZ R-183</strain>
    </source>
</reference>
<dbReference type="PANTHER" id="PTHR33990:SF2">
    <property type="entry name" value="PHNB-LIKE DOMAIN-CONTAINING PROTEIN"/>
    <property type="match status" value="1"/>
</dbReference>
<dbReference type="SUPFAM" id="SSF54593">
    <property type="entry name" value="Glyoxalase/Bleomycin resistance protein/Dihydroxybiphenyl dioxygenase"/>
    <property type="match status" value="1"/>
</dbReference>
<keyword evidence="4" id="KW-1185">Reference proteome</keyword>
<proteinExistence type="predicted"/>
<accession>A0A496PI57</accession>
<comment type="caution">
    <text evidence="3">The sequence shown here is derived from an EMBL/GenBank/DDBJ whole genome shotgun (WGS) entry which is preliminary data.</text>
</comment>
<evidence type="ECO:0000256" key="1">
    <source>
        <dbReference type="SAM" id="MobiDB-lite"/>
    </source>
</evidence>
<dbReference type="Proteomes" id="UP000273119">
    <property type="component" value="Unassembled WGS sequence"/>
</dbReference>